<protein>
    <submittedName>
        <fullName evidence="1">DUF1569 domain-containing protein</fullName>
    </submittedName>
</protein>
<evidence type="ECO:0000313" key="2">
    <source>
        <dbReference type="Proteomes" id="UP000266183"/>
    </source>
</evidence>
<sequence>MKKSLLDKAAVTEIIGRVKNLNTESKGRWGKMTVTEMLLHCNLCNRRILEEDVRYIRPSARQRVIKFIVLYILAKIPKNNRGTPDNDTSGLIDVEYFNEQREFFMETLLRFPERKTPFRSLHPVMGYMRNEDWGIVSWMHMDHHLRQFGV</sequence>
<dbReference type="Pfam" id="PF07606">
    <property type="entry name" value="DUF1569"/>
    <property type="match status" value="1"/>
</dbReference>
<name>A0A385SMI7_9BACT</name>
<dbReference type="OrthoDB" id="2599194at2"/>
<accession>A0A385SMI7</accession>
<reference evidence="2" key="1">
    <citation type="submission" date="2018-09" db="EMBL/GenBank/DDBJ databases">
        <title>Chryseolinea sp. KIS68-18 isolated from soil.</title>
        <authorList>
            <person name="Weon H.-Y."/>
            <person name="Kwon S.-W."/>
            <person name="Lee S.A."/>
        </authorList>
    </citation>
    <scope>NUCLEOTIDE SEQUENCE [LARGE SCALE GENOMIC DNA]</scope>
    <source>
        <strain evidence="2">KIS68-18</strain>
    </source>
</reference>
<proteinExistence type="predicted"/>
<gene>
    <name evidence="1" type="ORF">D4L85_13335</name>
</gene>
<dbReference type="KEGG" id="chk:D4L85_13335"/>
<evidence type="ECO:0000313" key="1">
    <source>
        <dbReference type="EMBL" id="AYB31497.1"/>
    </source>
</evidence>
<dbReference type="InterPro" id="IPR034660">
    <property type="entry name" value="DinB/YfiT-like"/>
</dbReference>
<dbReference type="AlphaFoldDB" id="A0A385SMI7"/>
<keyword evidence="2" id="KW-1185">Reference proteome</keyword>
<dbReference type="Gene3D" id="1.20.120.450">
    <property type="entry name" value="dinb family like domain"/>
    <property type="match status" value="1"/>
</dbReference>
<dbReference type="RefSeq" id="WP_119754768.1">
    <property type="nucleotide sequence ID" value="NZ_CP032382.1"/>
</dbReference>
<dbReference type="InterPro" id="IPR011463">
    <property type="entry name" value="DUF1569"/>
</dbReference>
<dbReference type="EMBL" id="CP032382">
    <property type="protein sequence ID" value="AYB31497.1"/>
    <property type="molecule type" value="Genomic_DNA"/>
</dbReference>
<dbReference type="Proteomes" id="UP000266183">
    <property type="component" value="Chromosome"/>
</dbReference>
<organism evidence="1 2">
    <name type="scientific">Chryseolinea soli</name>
    <dbReference type="NCBI Taxonomy" id="2321403"/>
    <lineage>
        <taxon>Bacteria</taxon>
        <taxon>Pseudomonadati</taxon>
        <taxon>Bacteroidota</taxon>
        <taxon>Cytophagia</taxon>
        <taxon>Cytophagales</taxon>
        <taxon>Fulvivirgaceae</taxon>
        <taxon>Chryseolinea</taxon>
    </lineage>
</organism>